<gene>
    <name evidence="6" type="ORF">SAPIO_CDS1722</name>
</gene>
<dbReference type="InterPro" id="IPR020850">
    <property type="entry name" value="GED_dom"/>
</dbReference>
<dbReference type="GO" id="GO:0003924">
    <property type="term" value="F:GTPase activity"/>
    <property type="evidence" value="ECO:0007669"/>
    <property type="project" value="InterPro"/>
</dbReference>
<evidence type="ECO:0008006" key="8">
    <source>
        <dbReference type="Google" id="ProtNLM"/>
    </source>
</evidence>
<accession>A0A084GDL1</accession>
<dbReference type="PANTHER" id="PTHR11566">
    <property type="entry name" value="DYNAMIN"/>
    <property type="match status" value="1"/>
</dbReference>
<dbReference type="Gene3D" id="3.40.50.300">
    <property type="entry name" value="P-loop containing nucleotide triphosphate hydrolases"/>
    <property type="match status" value="1"/>
</dbReference>
<name>A0A084GDL1_PSEDA</name>
<feature type="region of interest" description="Disordered" evidence="3">
    <location>
        <begin position="788"/>
        <end position="887"/>
    </location>
</feature>
<dbReference type="InterPro" id="IPR000375">
    <property type="entry name" value="Dynamin_stalk"/>
</dbReference>
<dbReference type="InterPro" id="IPR003130">
    <property type="entry name" value="GED"/>
</dbReference>
<dbReference type="PRINTS" id="PR00195">
    <property type="entry name" value="DYNAMIN"/>
</dbReference>
<dbReference type="InterPro" id="IPR001401">
    <property type="entry name" value="Dynamin_GTPase"/>
</dbReference>
<evidence type="ECO:0000313" key="6">
    <source>
        <dbReference type="EMBL" id="KEZ45423.1"/>
    </source>
</evidence>
<dbReference type="CDD" id="cd08771">
    <property type="entry name" value="DLP_1"/>
    <property type="match status" value="1"/>
</dbReference>
<dbReference type="PROSITE" id="PS51718">
    <property type="entry name" value="G_DYNAMIN_2"/>
    <property type="match status" value="1"/>
</dbReference>
<feature type="region of interest" description="Disordered" evidence="3">
    <location>
        <begin position="587"/>
        <end position="607"/>
    </location>
</feature>
<dbReference type="GeneID" id="27720794"/>
<dbReference type="Proteomes" id="UP000028545">
    <property type="component" value="Unassembled WGS sequence"/>
</dbReference>
<dbReference type="KEGG" id="sapo:SAPIO_CDS1722"/>
<feature type="domain" description="GED" evidence="4">
    <location>
        <begin position="631"/>
        <end position="722"/>
    </location>
</feature>
<dbReference type="GO" id="GO:0005739">
    <property type="term" value="C:mitochondrion"/>
    <property type="evidence" value="ECO:0007669"/>
    <property type="project" value="TreeGrafter"/>
</dbReference>
<dbReference type="Pfam" id="PF02212">
    <property type="entry name" value="GED"/>
    <property type="match status" value="1"/>
</dbReference>
<keyword evidence="1" id="KW-0547">Nucleotide-binding</keyword>
<protein>
    <recommendedName>
        <fullName evidence="8">Dynamin family protein</fullName>
    </recommendedName>
</protein>
<dbReference type="PANTHER" id="PTHR11566:SF149">
    <property type="entry name" value="GTPASE, PUTATIVE (AFU_ORTHOLOGUE AFUA_6G11890)-RELATED"/>
    <property type="match status" value="1"/>
</dbReference>
<proteinExistence type="predicted"/>
<keyword evidence="7" id="KW-1185">Reference proteome</keyword>
<dbReference type="PROSITE" id="PS51388">
    <property type="entry name" value="GED"/>
    <property type="match status" value="1"/>
</dbReference>
<organism evidence="6 7">
    <name type="scientific">Pseudallescheria apiosperma</name>
    <name type="common">Scedosporium apiospermum</name>
    <dbReference type="NCBI Taxonomy" id="563466"/>
    <lineage>
        <taxon>Eukaryota</taxon>
        <taxon>Fungi</taxon>
        <taxon>Dikarya</taxon>
        <taxon>Ascomycota</taxon>
        <taxon>Pezizomycotina</taxon>
        <taxon>Sordariomycetes</taxon>
        <taxon>Hypocreomycetidae</taxon>
        <taxon>Microascales</taxon>
        <taxon>Microascaceae</taxon>
        <taxon>Scedosporium</taxon>
    </lineage>
</organism>
<evidence type="ECO:0000256" key="2">
    <source>
        <dbReference type="ARBA" id="ARBA00023134"/>
    </source>
</evidence>
<dbReference type="GO" id="GO:0005874">
    <property type="term" value="C:microtubule"/>
    <property type="evidence" value="ECO:0007669"/>
    <property type="project" value="TreeGrafter"/>
</dbReference>
<dbReference type="EMBL" id="JOWA01000077">
    <property type="protein sequence ID" value="KEZ45423.1"/>
    <property type="molecule type" value="Genomic_DNA"/>
</dbReference>
<evidence type="ECO:0000313" key="7">
    <source>
        <dbReference type="Proteomes" id="UP000028545"/>
    </source>
</evidence>
<dbReference type="VEuPathDB" id="FungiDB:SAPIO_CDS1722"/>
<dbReference type="HOGENOM" id="CLU_008964_7_0_1"/>
<dbReference type="GO" id="GO:0006897">
    <property type="term" value="P:endocytosis"/>
    <property type="evidence" value="ECO:0007669"/>
    <property type="project" value="TreeGrafter"/>
</dbReference>
<dbReference type="InterPro" id="IPR045063">
    <property type="entry name" value="Dynamin_N"/>
</dbReference>
<comment type="caution">
    <text evidence="6">The sequence shown here is derived from an EMBL/GenBank/DDBJ whole genome shotgun (WGS) entry which is preliminary data.</text>
</comment>
<dbReference type="InterPro" id="IPR027417">
    <property type="entry name" value="P-loop_NTPase"/>
</dbReference>
<dbReference type="GO" id="GO:0016559">
    <property type="term" value="P:peroxisome fission"/>
    <property type="evidence" value="ECO:0007669"/>
    <property type="project" value="TreeGrafter"/>
</dbReference>
<evidence type="ECO:0000259" key="4">
    <source>
        <dbReference type="PROSITE" id="PS51388"/>
    </source>
</evidence>
<dbReference type="GO" id="GO:0005525">
    <property type="term" value="F:GTP binding"/>
    <property type="evidence" value="ECO:0007669"/>
    <property type="project" value="InterPro"/>
</dbReference>
<dbReference type="OMA" id="QSKPWEG"/>
<feature type="compositionally biased region" description="Low complexity" evidence="3">
    <location>
        <begin position="852"/>
        <end position="875"/>
    </location>
</feature>
<evidence type="ECO:0000256" key="1">
    <source>
        <dbReference type="ARBA" id="ARBA00022741"/>
    </source>
</evidence>
<dbReference type="FunFam" id="3.40.50.300:FF:001425">
    <property type="entry name" value="Dynamin GTPase, putative"/>
    <property type="match status" value="1"/>
</dbReference>
<feature type="domain" description="Dynamin-type G" evidence="5">
    <location>
        <begin position="38"/>
        <end position="324"/>
    </location>
</feature>
<reference evidence="6 7" key="1">
    <citation type="journal article" date="2014" name="Genome Announc.">
        <title>Draft genome sequence of the pathogenic fungus Scedosporium apiospermum.</title>
        <authorList>
            <person name="Vandeputte P."/>
            <person name="Ghamrawi S."/>
            <person name="Rechenmann M."/>
            <person name="Iltis A."/>
            <person name="Giraud S."/>
            <person name="Fleury M."/>
            <person name="Thornton C."/>
            <person name="Delhaes L."/>
            <person name="Meyer W."/>
            <person name="Papon N."/>
            <person name="Bouchara J.P."/>
        </authorList>
    </citation>
    <scope>NUCLEOTIDE SEQUENCE [LARGE SCALE GENOMIC DNA]</scope>
    <source>
        <strain evidence="6 7">IHEM 14462</strain>
    </source>
</reference>
<dbReference type="InterPro" id="IPR022812">
    <property type="entry name" value="Dynamin"/>
</dbReference>
<dbReference type="RefSeq" id="XP_016645222.1">
    <property type="nucleotide sequence ID" value="XM_016784925.1"/>
</dbReference>
<feature type="compositionally biased region" description="Polar residues" evidence="3">
    <location>
        <begin position="876"/>
        <end position="887"/>
    </location>
</feature>
<dbReference type="OrthoDB" id="415706at2759"/>
<evidence type="ECO:0000259" key="5">
    <source>
        <dbReference type="PROSITE" id="PS51718"/>
    </source>
</evidence>
<dbReference type="GO" id="GO:0000266">
    <property type="term" value="P:mitochondrial fission"/>
    <property type="evidence" value="ECO:0007669"/>
    <property type="project" value="TreeGrafter"/>
</dbReference>
<evidence type="ECO:0000256" key="3">
    <source>
        <dbReference type="SAM" id="MobiDB-lite"/>
    </source>
</evidence>
<dbReference type="InterPro" id="IPR030381">
    <property type="entry name" value="G_DYNAMIN_dom"/>
</dbReference>
<feature type="compositionally biased region" description="Basic and acidic residues" evidence="3">
    <location>
        <begin position="593"/>
        <end position="603"/>
    </location>
</feature>
<dbReference type="GO" id="GO:0016020">
    <property type="term" value="C:membrane"/>
    <property type="evidence" value="ECO:0007669"/>
    <property type="project" value="TreeGrafter"/>
</dbReference>
<dbReference type="Pfam" id="PF01031">
    <property type="entry name" value="Dynamin_M"/>
    <property type="match status" value="1"/>
</dbReference>
<feature type="region of interest" description="Disordered" evidence="3">
    <location>
        <begin position="725"/>
        <end position="769"/>
    </location>
</feature>
<dbReference type="SUPFAM" id="SSF52540">
    <property type="entry name" value="P-loop containing nucleoside triphosphate hydrolases"/>
    <property type="match status" value="1"/>
</dbReference>
<dbReference type="GO" id="GO:0048312">
    <property type="term" value="P:intracellular distribution of mitochondria"/>
    <property type="evidence" value="ECO:0007669"/>
    <property type="project" value="TreeGrafter"/>
</dbReference>
<keyword evidence="2" id="KW-0342">GTP-binding</keyword>
<sequence>MKSHNSLDSAALDELNNPEAKELLDTIDNLRALHVGEIVNLPQIIVVGDQSSGKSSVLEAISHVRFPVKGGVCTRFATELALRKARNSSVDVRISYDDPVSEADPTRKKFHETAFDKEALPGLIEAAKEAMGIKVGSTKGFSKDRLRVQITGPDVPSLTLVDLPGFFHSETADQSPEDKRIVDQLTTSYMGEANSVILAVVSANTQHANQIVLGMSKTLDPERSRTLGVITKPDLADEGSDNERAYLQLAKNKEVAHQLKLGWHILRNKKENEASNTYDDRDANEAEFLSKGVWSDIPDRDKGIASLRKKLSKVLLDHIRETLPGLIKDLQVNLEEREAKLRQLGTARSTPGEMRSYLIDIATKFQRIASDAVNGTYNDKFFGGLDTPDNKLRAKVQNFHCAFALTLSTKGAMQKIVDDDASSGLFPAPDEEPVPDHLRSFVGCYKFPKPQRVTYSELTKSLEKSAAMNRGKEFPGIPNRDLVVQLFRKQATPWQGIADFHLGLVTDVVNDFVYTLLEYVIGGDESTLAAILRTLVAPFFELKRDLLKQKLEEMLTPYTEGYGLPLAGEYHTKMTSRLEERLKQQVTSVVEEENPKGSEEAQPKRTKRNAGTVLKIVQAISDELLASEFGTEKIVDMMEIYYEMSLRTFTENIINLVVERCLITQVSKILTPALVGEMDDDKLRSLAAESEDIRRERKRLETQTTMLRDGLKLCRQYKPFSRTTPIPHVSVAQQKNMEPANGGTSAALPLRDGTPVGKAPAPAPPPAAATPVNPLLAAIASSPGLFPKPAPSQAAATPANPPPAGNGSASDLYSEPLFGGKKGTTVPPGGFAFGSTPSPRPSTGGLFGGSAFGSASSAAATPSSTSTTPSQPSLFGQGSSSLFQRST</sequence>
<dbReference type="Pfam" id="PF00350">
    <property type="entry name" value="Dynamin_N"/>
    <property type="match status" value="1"/>
</dbReference>
<dbReference type="AlphaFoldDB" id="A0A084GDL1"/>
<dbReference type="SMART" id="SM00053">
    <property type="entry name" value="DYNc"/>
    <property type="match status" value="1"/>
</dbReference>
<dbReference type="GO" id="GO:0008017">
    <property type="term" value="F:microtubule binding"/>
    <property type="evidence" value="ECO:0007669"/>
    <property type="project" value="TreeGrafter"/>
</dbReference>